<dbReference type="Pfam" id="PF13579">
    <property type="entry name" value="Glyco_trans_4_4"/>
    <property type="match status" value="1"/>
</dbReference>
<dbReference type="Pfam" id="PF13692">
    <property type="entry name" value="Glyco_trans_1_4"/>
    <property type="match status" value="1"/>
</dbReference>
<feature type="domain" description="Glycosyltransferase subfamily 4-like N-terminal" evidence="1">
    <location>
        <begin position="38"/>
        <end position="163"/>
    </location>
</feature>
<dbReference type="EMBL" id="JACHFM010000002">
    <property type="protein sequence ID" value="MBB5222135.1"/>
    <property type="molecule type" value="Genomic_DNA"/>
</dbReference>
<dbReference type="InterPro" id="IPR028098">
    <property type="entry name" value="Glyco_trans_4-like_N"/>
</dbReference>
<evidence type="ECO:0000259" key="1">
    <source>
        <dbReference type="Pfam" id="PF13579"/>
    </source>
</evidence>
<name>A0A840SNG3_9RHOB</name>
<reference evidence="2 3" key="1">
    <citation type="submission" date="2020-08" db="EMBL/GenBank/DDBJ databases">
        <title>Genomic Encyclopedia of Type Strains, Phase IV (KMG-IV): sequencing the most valuable type-strain genomes for metagenomic binning, comparative biology and taxonomic classification.</title>
        <authorList>
            <person name="Goeker M."/>
        </authorList>
    </citation>
    <scope>NUCLEOTIDE SEQUENCE [LARGE SCALE GENOMIC DNA]</scope>
    <source>
        <strain evidence="2 3">DSM 101730</strain>
    </source>
</reference>
<keyword evidence="3" id="KW-1185">Reference proteome</keyword>
<sequence length="365" mass="38690">MTATVRHYVSGGRERGGGIGRLVGNIVDAAAEGGVEHLVTDTRGPRWSVPGSPLRLSAALATLAGDRLAAPRRIQHIHIAGRGSTARKLVLTAAARSIGAPYVLHLHDYDYARDYTRRSPRLQAAIRAMFAAAERVIVLGNRDAGTMTGLLGVPAERVEIFHNCVPDPGETPPRRPGAAPRIVFLGQLSERKGVPELLQALASPSLAALDWQAVLAGDGPVEGYRADADRLGLANRVSMPGWLGLTDTRALCADADILVLPSYSEGMAMAVIEGLAHGLAVVTTRVGAHEEAITDGRTGRFVPVGDVSALAGALARLVADPTERARLGSEGRALFLSRFSMSAYMRRLDGLYDRLVETARAIPAE</sequence>
<dbReference type="PANTHER" id="PTHR12526">
    <property type="entry name" value="GLYCOSYLTRANSFERASE"/>
    <property type="match status" value="1"/>
</dbReference>
<dbReference type="RefSeq" id="WP_184148551.1">
    <property type="nucleotide sequence ID" value="NZ_JACHFM010000002.1"/>
</dbReference>
<dbReference type="PANTHER" id="PTHR12526:SF631">
    <property type="entry name" value="BLL6306 PROTEIN"/>
    <property type="match status" value="1"/>
</dbReference>
<proteinExistence type="predicted"/>
<comment type="caution">
    <text evidence="2">The sequence shown here is derived from an EMBL/GenBank/DDBJ whole genome shotgun (WGS) entry which is preliminary data.</text>
</comment>
<evidence type="ECO:0000313" key="2">
    <source>
        <dbReference type="EMBL" id="MBB5222135.1"/>
    </source>
</evidence>
<dbReference type="Gene3D" id="3.40.50.2000">
    <property type="entry name" value="Glycogen Phosphorylase B"/>
    <property type="match status" value="2"/>
</dbReference>
<accession>A0A840SNG3</accession>
<gene>
    <name evidence="2" type="ORF">HNP73_002071</name>
</gene>
<evidence type="ECO:0000313" key="3">
    <source>
        <dbReference type="Proteomes" id="UP000549457"/>
    </source>
</evidence>
<dbReference type="GO" id="GO:0016757">
    <property type="term" value="F:glycosyltransferase activity"/>
    <property type="evidence" value="ECO:0007669"/>
    <property type="project" value="UniProtKB-ARBA"/>
</dbReference>
<dbReference type="Proteomes" id="UP000549457">
    <property type="component" value="Unassembled WGS sequence"/>
</dbReference>
<dbReference type="AlphaFoldDB" id="A0A840SNG3"/>
<protein>
    <submittedName>
        <fullName evidence="2">Glycosyltransferase involved in cell wall biosynthesis</fullName>
    </submittedName>
</protein>
<dbReference type="CDD" id="cd03801">
    <property type="entry name" value="GT4_PimA-like"/>
    <property type="match status" value="1"/>
</dbReference>
<organism evidence="2 3">
    <name type="scientific">Amaricoccus macauensis</name>
    <dbReference type="NCBI Taxonomy" id="57001"/>
    <lineage>
        <taxon>Bacteria</taxon>
        <taxon>Pseudomonadati</taxon>
        <taxon>Pseudomonadota</taxon>
        <taxon>Alphaproteobacteria</taxon>
        <taxon>Rhodobacterales</taxon>
        <taxon>Paracoccaceae</taxon>
        <taxon>Amaricoccus</taxon>
    </lineage>
</organism>
<dbReference type="SUPFAM" id="SSF53756">
    <property type="entry name" value="UDP-Glycosyltransferase/glycogen phosphorylase"/>
    <property type="match status" value="1"/>
</dbReference>
<keyword evidence="2" id="KW-0808">Transferase</keyword>